<dbReference type="OrthoDB" id="674948at2759"/>
<dbReference type="PROSITE" id="PS50217">
    <property type="entry name" value="BZIP"/>
    <property type="match status" value="1"/>
</dbReference>
<evidence type="ECO:0000256" key="2">
    <source>
        <dbReference type="ARBA" id="ARBA00023015"/>
    </source>
</evidence>
<dbReference type="SUPFAM" id="SSF57959">
    <property type="entry name" value="Leucine zipper domain"/>
    <property type="match status" value="1"/>
</dbReference>
<name>A0A7R9Q202_9ACAR</name>
<dbReference type="EMBL" id="OC860393">
    <property type="protein sequence ID" value="CAD7628545.1"/>
    <property type="molecule type" value="Genomic_DNA"/>
</dbReference>
<evidence type="ECO:0000313" key="9">
    <source>
        <dbReference type="EMBL" id="CAD7628545.1"/>
    </source>
</evidence>
<dbReference type="PROSITE" id="PS00036">
    <property type="entry name" value="BZIP_BASIC"/>
    <property type="match status" value="1"/>
</dbReference>
<dbReference type="GO" id="GO:0035497">
    <property type="term" value="F:cAMP response element binding"/>
    <property type="evidence" value="ECO:0007669"/>
    <property type="project" value="TreeGrafter"/>
</dbReference>
<dbReference type="GO" id="GO:0005634">
    <property type="term" value="C:nucleus"/>
    <property type="evidence" value="ECO:0007669"/>
    <property type="project" value="UniProtKB-SubCell"/>
</dbReference>
<dbReference type="Gene3D" id="1.20.5.170">
    <property type="match status" value="1"/>
</dbReference>
<dbReference type="Pfam" id="PF00170">
    <property type="entry name" value="bZIP_1"/>
    <property type="match status" value="1"/>
</dbReference>
<keyword evidence="5" id="KW-0539">Nucleus</keyword>
<proteinExistence type="predicted"/>
<dbReference type="InterPro" id="IPR046347">
    <property type="entry name" value="bZIP_sf"/>
</dbReference>
<dbReference type="Proteomes" id="UP000759131">
    <property type="component" value="Unassembled WGS sequence"/>
</dbReference>
<keyword evidence="10" id="KW-1185">Reference proteome</keyword>
<dbReference type="GO" id="GO:0000981">
    <property type="term" value="F:DNA-binding transcription factor activity, RNA polymerase II-specific"/>
    <property type="evidence" value="ECO:0007669"/>
    <property type="project" value="TreeGrafter"/>
</dbReference>
<evidence type="ECO:0000256" key="4">
    <source>
        <dbReference type="ARBA" id="ARBA00023163"/>
    </source>
</evidence>
<evidence type="ECO:0000256" key="3">
    <source>
        <dbReference type="ARBA" id="ARBA00023125"/>
    </source>
</evidence>
<protein>
    <recommendedName>
        <fullName evidence="8">BZIP domain-containing protein</fullName>
    </recommendedName>
</protein>
<organism evidence="9">
    <name type="scientific">Medioppia subpectinata</name>
    <dbReference type="NCBI Taxonomy" id="1979941"/>
    <lineage>
        <taxon>Eukaryota</taxon>
        <taxon>Metazoa</taxon>
        <taxon>Ecdysozoa</taxon>
        <taxon>Arthropoda</taxon>
        <taxon>Chelicerata</taxon>
        <taxon>Arachnida</taxon>
        <taxon>Acari</taxon>
        <taxon>Acariformes</taxon>
        <taxon>Sarcoptiformes</taxon>
        <taxon>Oribatida</taxon>
        <taxon>Brachypylina</taxon>
        <taxon>Oppioidea</taxon>
        <taxon>Oppiidae</taxon>
        <taxon>Medioppia</taxon>
    </lineage>
</organism>
<evidence type="ECO:0000313" key="10">
    <source>
        <dbReference type="Proteomes" id="UP000759131"/>
    </source>
</evidence>
<dbReference type="PANTHER" id="PTHR46004:SF3">
    <property type="entry name" value="CYCLIC AMP RESPONSE ELEMENT-BINDING PROTEIN A"/>
    <property type="match status" value="1"/>
</dbReference>
<dbReference type="AlphaFoldDB" id="A0A7R9Q202"/>
<keyword evidence="6" id="KW-0175">Coiled coil</keyword>
<reference evidence="9" key="1">
    <citation type="submission" date="2020-11" db="EMBL/GenBank/DDBJ databases">
        <authorList>
            <person name="Tran Van P."/>
        </authorList>
    </citation>
    <scope>NUCLEOTIDE SEQUENCE</scope>
</reference>
<dbReference type="PANTHER" id="PTHR46004">
    <property type="entry name" value="CYCLIC AMP RESPONSE ELEMENT-BINDING PROTEIN A"/>
    <property type="match status" value="1"/>
</dbReference>
<sequence length="330" mass="37155">MIESALEETVWDDGGDDTTTPVAADDDVDSNSLFNWNSRTHYSVIILNDRLMSETLLSDDDESDTHCRRRRRDDPFVVDSDDETTKCRPLVRRSPKAMKSSSKGHSLSAEARLRSHSGISAFKTGFPQIPQHFIDSFHVTSNDPKPEDIDLQANEAAVATTTTTETTKPVSTLAALLNNPCLPPTPPSSHCGSDSETIFHHVIEQKPLDFRRIADIRRKSGVKSGVTASSPTTLISIQPKNAIHGSAVVLTEEEKRTLLAEGYPIPQRFPLTKSEERSLKKIRRKIKNKISAQESRRKKKEYMEELERKVQQLAEKVRELEKENKLLKQK</sequence>
<accession>A0A7R9Q202</accession>
<feature type="coiled-coil region" evidence="6">
    <location>
        <begin position="289"/>
        <end position="330"/>
    </location>
</feature>
<gene>
    <name evidence="9" type="ORF">OSB1V03_LOCUS8966</name>
</gene>
<comment type="subcellular location">
    <subcellularLocation>
        <location evidence="1">Nucleus</location>
    </subcellularLocation>
</comment>
<feature type="domain" description="BZIP" evidence="8">
    <location>
        <begin position="278"/>
        <end position="330"/>
    </location>
</feature>
<dbReference type="EMBL" id="CAJPIZ010005818">
    <property type="protein sequence ID" value="CAG2108975.1"/>
    <property type="molecule type" value="Genomic_DNA"/>
</dbReference>
<keyword evidence="2" id="KW-0805">Transcription regulation</keyword>
<feature type="region of interest" description="Disordered" evidence="7">
    <location>
        <begin position="1"/>
        <end position="24"/>
    </location>
</feature>
<feature type="compositionally biased region" description="Acidic residues" evidence="7">
    <location>
        <begin position="1"/>
        <end position="16"/>
    </location>
</feature>
<evidence type="ECO:0000256" key="6">
    <source>
        <dbReference type="SAM" id="Coils"/>
    </source>
</evidence>
<evidence type="ECO:0000256" key="7">
    <source>
        <dbReference type="SAM" id="MobiDB-lite"/>
    </source>
</evidence>
<keyword evidence="4" id="KW-0804">Transcription</keyword>
<dbReference type="SMART" id="SM00338">
    <property type="entry name" value="BRLZ"/>
    <property type="match status" value="1"/>
</dbReference>
<evidence type="ECO:0000256" key="5">
    <source>
        <dbReference type="ARBA" id="ARBA00023242"/>
    </source>
</evidence>
<keyword evidence="3" id="KW-0238">DNA-binding</keyword>
<dbReference type="InterPro" id="IPR004827">
    <property type="entry name" value="bZIP"/>
</dbReference>
<evidence type="ECO:0000259" key="8">
    <source>
        <dbReference type="PROSITE" id="PS50217"/>
    </source>
</evidence>
<evidence type="ECO:0000256" key="1">
    <source>
        <dbReference type="ARBA" id="ARBA00004123"/>
    </source>
</evidence>